<dbReference type="OrthoDB" id="9802848at2"/>
<dbReference type="PANTHER" id="PTHR47396">
    <property type="entry name" value="TYPE I RESTRICTION ENZYME ECOKI R PROTEIN"/>
    <property type="match status" value="1"/>
</dbReference>
<proteinExistence type="predicted"/>
<dbReference type="RefSeq" id="WP_013335006.1">
    <property type="nucleotide sequence ID" value="NC_014534.1"/>
</dbReference>
<dbReference type="InterPro" id="IPR050742">
    <property type="entry name" value="Helicase_Restrict-Modif_Enz"/>
</dbReference>
<evidence type="ECO:0000313" key="2">
    <source>
        <dbReference type="EMBL" id="ADN18260.1"/>
    </source>
</evidence>
<dbReference type="KEGG" id="cyj:Cyan7822_6483"/>
<reference evidence="3" key="1">
    <citation type="journal article" date="2011" name="MBio">
        <title>Novel metabolic attributes of the genus Cyanothece, comprising a group of unicellular nitrogen-fixing Cyanobacteria.</title>
        <authorList>
            <person name="Bandyopadhyay A."/>
            <person name="Elvitigala T."/>
            <person name="Welsh E."/>
            <person name="Stockel J."/>
            <person name="Liberton M."/>
            <person name="Min H."/>
            <person name="Sherman L.A."/>
            <person name="Pakrasi H.B."/>
        </authorList>
    </citation>
    <scope>NUCLEOTIDE SEQUENCE [LARGE SCALE GENOMIC DNA]</scope>
    <source>
        <strain evidence="3">PCC 7822</strain>
        <plasmid evidence="3">Cy782202</plasmid>
    </source>
</reference>
<dbReference type="AlphaFoldDB" id="E0UMT0"/>
<dbReference type="GO" id="GO:0016787">
    <property type="term" value="F:hydrolase activity"/>
    <property type="evidence" value="ECO:0007669"/>
    <property type="project" value="InterPro"/>
</dbReference>
<dbReference type="InterPro" id="IPR006935">
    <property type="entry name" value="Helicase/UvrB_N"/>
</dbReference>
<organism evidence="2 3">
    <name type="scientific">Gloeothece verrucosa (strain PCC 7822)</name>
    <name type="common">Cyanothece sp. (strain PCC 7822)</name>
    <dbReference type="NCBI Taxonomy" id="497965"/>
    <lineage>
        <taxon>Bacteria</taxon>
        <taxon>Bacillati</taxon>
        <taxon>Cyanobacteriota</taxon>
        <taxon>Cyanophyceae</taxon>
        <taxon>Oscillatoriophycideae</taxon>
        <taxon>Chroococcales</taxon>
        <taxon>Aphanothecaceae</taxon>
        <taxon>Gloeothece</taxon>
        <taxon>Gloeothece verrucosa</taxon>
    </lineage>
</organism>
<dbReference type="Proteomes" id="UP000008206">
    <property type="component" value="Plasmid Cy782202"/>
</dbReference>
<dbReference type="HOGENOM" id="CLU_330308_0_0_3"/>
<dbReference type="PANTHER" id="PTHR47396:SF1">
    <property type="entry name" value="ATP-DEPENDENT HELICASE IRC3-RELATED"/>
    <property type="match status" value="1"/>
</dbReference>
<sequence>MAIANYFSTYHELVLQRILAGLTKLYPHQREALLSIYQKAMRGEMNSIPRQAALILCGVGTGKTLIQALTPFILAPWMSAEKVLFLSDNCTLRSRFIKDFPTTAQGRPIYDQWLLYSLEILPPGVPPPTIVELDANNFESYAFALHSASMLVANRQFLLNLVTRGDIEPTSIGLIVVDEAHFSAAQSYRTIVNYFESSLLTYFTGSKFRSDSQPLPNVHYSQIADLDELGNTVIRYAPDADYEFSLQQAWRMDPPPIKKLTLSEASSKAFVIEENGEEIAYDFETFINRARSDRQWFRQILLADSFCLPVLQKAVEVLLSKRSATGQPHAMIVRALNIAHVHRVAKLLEDNFPVLEGKVGVIHSEHDEYDLAGRASEILQRFYRGDLWVLVHCGMIGVGFDHPWASVSCCLCVLKSLSPAEQEWGRIIRRVPGEAAGKFPNLTHPNWGVIVTHESLGIYSLFQEFLKGKESDAISQTNLIKKTKPALTCPYEAGETVLTINEVGDLKPGDVLQLTAIIEPSSSAPPKFNLAAELGSLTQAAPEIINLEDDVPNDAAMIDSNAHSGLERLPLFYGVDGPDTVYKEQPLPKEAEVKMITERLQEIRTTRTVNVCVEAVLNDHQVQITPTWIDLPQGATVQKSRSLKELEEVSFIEHLGLDWQVWVDNKLVSFAEYKKSVLLQQKGLELNESGDICANGISLKQTMAAAVYETFLKGIEAELANFEVEIPHAGNVIVRPDVAKMNLQNQYGAKVRALVQDIFKQRHLVPDGPSGTSLIKGPVKLLSDAIERVTANGYEADFKNNSQLIHAALFGYIKEKTGRSWSEHNEQQYKEAWQLGWSFIRQLIEQLRWRKRIIVNRPVVVDSEELEF</sequence>
<dbReference type="GO" id="GO:0003677">
    <property type="term" value="F:DNA binding"/>
    <property type="evidence" value="ECO:0007669"/>
    <property type="project" value="InterPro"/>
</dbReference>
<feature type="domain" description="Helicase/UvrB N-terminal" evidence="1">
    <location>
        <begin position="24"/>
        <end position="205"/>
    </location>
</feature>
<evidence type="ECO:0000313" key="3">
    <source>
        <dbReference type="Proteomes" id="UP000008206"/>
    </source>
</evidence>
<keyword evidence="3" id="KW-1185">Reference proteome</keyword>
<dbReference type="Pfam" id="PF04851">
    <property type="entry name" value="ResIII"/>
    <property type="match status" value="1"/>
</dbReference>
<gene>
    <name evidence="2" type="ordered locus">Cyan7822_6483</name>
</gene>
<protein>
    <submittedName>
        <fullName evidence="2">Type III restriction protein res subunit</fullName>
    </submittedName>
</protein>
<dbReference type="EMBL" id="CP002200">
    <property type="protein sequence ID" value="ADN18260.1"/>
    <property type="molecule type" value="Genomic_DNA"/>
</dbReference>
<evidence type="ECO:0000259" key="1">
    <source>
        <dbReference type="Pfam" id="PF04851"/>
    </source>
</evidence>
<geneLocation type="plasmid" evidence="2 3">
    <name>Cy782202</name>
</geneLocation>
<dbReference type="Gene3D" id="3.40.50.300">
    <property type="entry name" value="P-loop containing nucleotide triphosphate hydrolases"/>
    <property type="match status" value="2"/>
</dbReference>
<accession>E0UMT0</accession>
<keyword evidence="2" id="KW-0614">Plasmid</keyword>
<dbReference type="InterPro" id="IPR027417">
    <property type="entry name" value="P-loop_NTPase"/>
</dbReference>
<dbReference type="GO" id="GO:0005829">
    <property type="term" value="C:cytosol"/>
    <property type="evidence" value="ECO:0007669"/>
    <property type="project" value="TreeGrafter"/>
</dbReference>
<dbReference type="SUPFAM" id="SSF52540">
    <property type="entry name" value="P-loop containing nucleoside triphosphate hydrolases"/>
    <property type="match status" value="2"/>
</dbReference>
<dbReference type="GO" id="GO:0005524">
    <property type="term" value="F:ATP binding"/>
    <property type="evidence" value="ECO:0007669"/>
    <property type="project" value="InterPro"/>
</dbReference>
<name>E0UMT0_GLOV7</name>